<feature type="compositionally biased region" description="Basic and acidic residues" evidence="1">
    <location>
        <begin position="87"/>
        <end position="97"/>
    </location>
</feature>
<organism evidence="2 3">
    <name type="scientific">Ovis ammon polii</name>
    <dbReference type="NCBI Taxonomy" id="230172"/>
    <lineage>
        <taxon>Eukaryota</taxon>
        <taxon>Metazoa</taxon>
        <taxon>Chordata</taxon>
        <taxon>Craniata</taxon>
        <taxon>Vertebrata</taxon>
        <taxon>Euteleostomi</taxon>
        <taxon>Mammalia</taxon>
        <taxon>Eutheria</taxon>
        <taxon>Laurasiatheria</taxon>
        <taxon>Artiodactyla</taxon>
        <taxon>Ruminantia</taxon>
        <taxon>Pecora</taxon>
        <taxon>Bovidae</taxon>
        <taxon>Caprinae</taxon>
        <taxon>Ovis</taxon>
    </lineage>
</organism>
<name>A0AAD4UP25_OVIAM</name>
<protein>
    <submittedName>
        <fullName evidence="2">Uncharacterized protein</fullName>
    </submittedName>
</protein>
<dbReference type="Proteomes" id="UP001214576">
    <property type="component" value="Unassembled WGS sequence"/>
</dbReference>
<reference evidence="2" key="1">
    <citation type="submission" date="2022-03" db="EMBL/GenBank/DDBJ databases">
        <title>Genomic analyses of argali, domestic sheep and their hybrids provide insights into chromosomal evolution, heterosis and genetic basis of agronomic traits.</title>
        <authorList>
            <person name="Li M."/>
        </authorList>
    </citation>
    <scope>NUCLEOTIDE SEQUENCE</scope>
    <source>
        <strain evidence="2">CAU-MHL-2022a</strain>
        <tissue evidence="2">Skin</tissue>
    </source>
</reference>
<accession>A0AAD4UP25</accession>
<evidence type="ECO:0000313" key="2">
    <source>
        <dbReference type="EMBL" id="KAI4549696.1"/>
    </source>
</evidence>
<feature type="compositionally biased region" description="Polar residues" evidence="1">
    <location>
        <begin position="22"/>
        <end position="43"/>
    </location>
</feature>
<feature type="region of interest" description="Disordered" evidence="1">
    <location>
        <begin position="79"/>
        <end position="105"/>
    </location>
</feature>
<evidence type="ECO:0000256" key="1">
    <source>
        <dbReference type="SAM" id="MobiDB-lite"/>
    </source>
</evidence>
<dbReference type="EMBL" id="JAKZEL010000001">
    <property type="protein sequence ID" value="KAI4549696.1"/>
    <property type="molecule type" value="Genomic_DNA"/>
</dbReference>
<proteinExistence type="predicted"/>
<comment type="caution">
    <text evidence="2">The sequence shown here is derived from an EMBL/GenBank/DDBJ whole genome shotgun (WGS) entry which is preliminary data.</text>
</comment>
<dbReference type="AlphaFoldDB" id="A0AAD4UP25"/>
<gene>
    <name evidence="2" type="ORF">MG293_002026</name>
</gene>
<feature type="region of interest" description="Disordered" evidence="1">
    <location>
        <begin position="21"/>
        <end position="54"/>
    </location>
</feature>
<sequence>MNQQLYSIHMFLLRQPVDKPSVRTSMGSQLQPSPSSTAESQGDTKSHMPRHRPSGNWATGIFLAAWPTGHMGCAETKWLGGNVEDENTAKEEPRDGTSFDSEPPVLTASCLTPRNDPVLGRKDREEAEILFLSSKIPSSVGKQPHEEVFDKLLAEGSNMKPEEFVRRPFCIKISSAPSAAFSSPVCHLPLSDQPKGPYDWLRKTSQSLSYLDDQAKREILIHNNIQISQPYVLMESFIQGASTSISQVTITMVPETQCGKLWPTGYNTSSLIVTKGLPLSAIRRCRCSTKAAVVNTK</sequence>
<keyword evidence="3" id="KW-1185">Reference proteome</keyword>
<evidence type="ECO:0000313" key="3">
    <source>
        <dbReference type="Proteomes" id="UP001214576"/>
    </source>
</evidence>